<name>A0A392RLX0_9FABA</name>
<proteinExistence type="predicted"/>
<comment type="caution">
    <text evidence="1">The sequence shown here is derived from an EMBL/GenBank/DDBJ whole genome shotgun (WGS) entry which is preliminary data.</text>
</comment>
<evidence type="ECO:0000313" key="1">
    <source>
        <dbReference type="EMBL" id="MCI37299.1"/>
    </source>
</evidence>
<keyword evidence="2" id="KW-1185">Reference proteome</keyword>
<protein>
    <submittedName>
        <fullName evidence="1">Uncharacterized protein</fullName>
    </submittedName>
</protein>
<feature type="non-terminal residue" evidence="1">
    <location>
        <position position="1"/>
    </location>
</feature>
<evidence type="ECO:0000313" key="2">
    <source>
        <dbReference type="Proteomes" id="UP000265520"/>
    </source>
</evidence>
<dbReference type="Proteomes" id="UP000265520">
    <property type="component" value="Unassembled WGS sequence"/>
</dbReference>
<dbReference type="EMBL" id="LXQA010243091">
    <property type="protein sequence ID" value="MCI37299.1"/>
    <property type="molecule type" value="Genomic_DNA"/>
</dbReference>
<organism evidence="1 2">
    <name type="scientific">Trifolium medium</name>
    <dbReference type="NCBI Taxonomy" id="97028"/>
    <lineage>
        <taxon>Eukaryota</taxon>
        <taxon>Viridiplantae</taxon>
        <taxon>Streptophyta</taxon>
        <taxon>Embryophyta</taxon>
        <taxon>Tracheophyta</taxon>
        <taxon>Spermatophyta</taxon>
        <taxon>Magnoliopsida</taxon>
        <taxon>eudicotyledons</taxon>
        <taxon>Gunneridae</taxon>
        <taxon>Pentapetalae</taxon>
        <taxon>rosids</taxon>
        <taxon>fabids</taxon>
        <taxon>Fabales</taxon>
        <taxon>Fabaceae</taxon>
        <taxon>Papilionoideae</taxon>
        <taxon>50 kb inversion clade</taxon>
        <taxon>NPAAA clade</taxon>
        <taxon>Hologalegina</taxon>
        <taxon>IRL clade</taxon>
        <taxon>Trifolieae</taxon>
        <taxon>Trifolium</taxon>
    </lineage>
</organism>
<reference evidence="1 2" key="1">
    <citation type="journal article" date="2018" name="Front. Plant Sci.">
        <title>Red Clover (Trifolium pratense) and Zigzag Clover (T. medium) - A Picture of Genomic Similarities and Differences.</title>
        <authorList>
            <person name="Dluhosova J."/>
            <person name="Istvanek J."/>
            <person name="Nedelnik J."/>
            <person name="Repkova J."/>
        </authorList>
    </citation>
    <scope>NUCLEOTIDE SEQUENCE [LARGE SCALE GENOMIC DNA]</scope>
    <source>
        <strain evidence="2">cv. 10/8</strain>
        <tissue evidence="1">Leaf</tissue>
    </source>
</reference>
<sequence length="35" mass="3681">GGAIEPKGVATPPPAVGVFLHHGYTVNVLSRRFHV</sequence>
<accession>A0A392RLX0</accession>
<dbReference type="AlphaFoldDB" id="A0A392RLX0"/>